<dbReference type="Proteomes" id="UP000751614">
    <property type="component" value="Unassembled WGS sequence"/>
</dbReference>
<organism evidence="1 2">
    <name type="scientific">Flagellimonas algicola</name>
    <dbReference type="NCBI Taxonomy" id="2583815"/>
    <lineage>
        <taxon>Bacteria</taxon>
        <taxon>Pseudomonadati</taxon>
        <taxon>Bacteroidota</taxon>
        <taxon>Flavobacteriia</taxon>
        <taxon>Flavobacteriales</taxon>
        <taxon>Flavobacteriaceae</taxon>
        <taxon>Flagellimonas</taxon>
    </lineage>
</organism>
<gene>
    <name evidence="1" type="ORF">FGG15_14840</name>
</gene>
<sequence length="124" mass="14075">MRNFLFAFLMLVLSSCTSDDDINPSDDKWVLDNVVCFCFFGEDFDFSVHSIRFDEDSGMVTIENTGDSEFIAPAGTYPFTDNGSVIGIEGREYTYEEDGDSLILTYVDNPQIADDEITYYYSKN</sequence>
<dbReference type="EMBL" id="VCNI01000002">
    <property type="protein sequence ID" value="TMU55446.1"/>
    <property type="molecule type" value="Genomic_DNA"/>
</dbReference>
<name>A0ABY2WLP8_9FLAO</name>
<dbReference type="PROSITE" id="PS51257">
    <property type="entry name" value="PROKAR_LIPOPROTEIN"/>
    <property type="match status" value="1"/>
</dbReference>
<evidence type="ECO:0000313" key="2">
    <source>
        <dbReference type="Proteomes" id="UP000751614"/>
    </source>
</evidence>
<proteinExistence type="predicted"/>
<accession>A0ABY2WLP8</accession>
<protein>
    <recommendedName>
        <fullName evidence="3">Lipocalin-like domain-containing protein</fullName>
    </recommendedName>
</protein>
<comment type="caution">
    <text evidence="1">The sequence shown here is derived from an EMBL/GenBank/DDBJ whole genome shotgun (WGS) entry which is preliminary data.</text>
</comment>
<reference evidence="1 2" key="1">
    <citation type="submission" date="2019-05" db="EMBL/GenBank/DDBJ databases">
        <title>Flagellimonas sp. AsT0115, sp. nov., isolated from a marine red algae, Asparagopsis taxiformis.</title>
        <authorList>
            <person name="Kim J."/>
            <person name="Jeong S.E."/>
            <person name="Jeon C.O."/>
        </authorList>
    </citation>
    <scope>NUCLEOTIDE SEQUENCE [LARGE SCALE GENOMIC DNA]</scope>
    <source>
        <strain evidence="1 2">AsT0115</strain>
    </source>
</reference>
<evidence type="ECO:0008006" key="3">
    <source>
        <dbReference type="Google" id="ProtNLM"/>
    </source>
</evidence>
<keyword evidence="2" id="KW-1185">Reference proteome</keyword>
<evidence type="ECO:0000313" key="1">
    <source>
        <dbReference type="EMBL" id="TMU55446.1"/>
    </source>
</evidence>
<dbReference type="RefSeq" id="WP_138837598.1">
    <property type="nucleotide sequence ID" value="NZ_VCNI01000002.1"/>
</dbReference>